<feature type="transmembrane region" description="Helical" evidence="1">
    <location>
        <begin position="124"/>
        <end position="142"/>
    </location>
</feature>
<dbReference type="RefSeq" id="WP_370441202.1">
    <property type="nucleotide sequence ID" value="NZ_JBGFTU010000009.1"/>
</dbReference>
<proteinExistence type="predicted"/>
<feature type="transmembrane region" description="Helical" evidence="1">
    <location>
        <begin position="149"/>
        <end position="173"/>
    </location>
</feature>
<comment type="caution">
    <text evidence="2">The sequence shown here is derived from an EMBL/GenBank/DDBJ whole genome shotgun (WGS) entry which is preliminary data.</text>
</comment>
<name>A0ABV4H2P3_9ACTN</name>
<dbReference type="PANTHER" id="PTHR40761">
    <property type="entry name" value="CONSERVED INTEGRAL MEMBRANE ALANINE VALINE AND LEUCINE RICH PROTEIN-RELATED"/>
    <property type="match status" value="1"/>
</dbReference>
<keyword evidence="1" id="KW-0472">Membrane</keyword>
<dbReference type="Proteomes" id="UP001565927">
    <property type="component" value="Unassembled WGS sequence"/>
</dbReference>
<gene>
    <name evidence="2" type="ORF">AB2L27_09290</name>
</gene>
<feature type="transmembrane region" description="Helical" evidence="1">
    <location>
        <begin position="95"/>
        <end position="112"/>
    </location>
</feature>
<sequence>MELALAAAVLGALGYAAGSILQAVGVRGGSGAAALTRSPLYLTGLGVDGLAWLLSLVALRRLPTFAVQSLLAGSLALTVVLARVFLGSRLRRRDTAAVLALVAALGVVGGAGTEQPSPTVGPGGQVALCVAAGLLLLAVLVLRRSGSATFAVLAGLGYSVAALGARALTLPGAWSQAWRVAGEPLAWALAVAGVAGTLAYAAALEKGPVGPATALLWSVEVVVPAVAGFGLLGDVVRPGWWAPTAVALVVVVGCSVVLAGSPAVPEET</sequence>
<dbReference type="EMBL" id="JBGFTU010000009">
    <property type="protein sequence ID" value="MEZ0164958.1"/>
    <property type="molecule type" value="Genomic_DNA"/>
</dbReference>
<feature type="transmembrane region" description="Helical" evidence="1">
    <location>
        <begin position="65"/>
        <end position="86"/>
    </location>
</feature>
<keyword evidence="1" id="KW-0812">Transmembrane</keyword>
<accession>A0ABV4H2P3</accession>
<feature type="transmembrane region" description="Helical" evidence="1">
    <location>
        <begin position="215"/>
        <end position="233"/>
    </location>
</feature>
<keyword evidence="3" id="KW-1185">Reference proteome</keyword>
<evidence type="ECO:0000256" key="1">
    <source>
        <dbReference type="SAM" id="Phobius"/>
    </source>
</evidence>
<organism evidence="2 3">
    <name type="scientific">Kineococcus halophytocola</name>
    <dbReference type="NCBI Taxonomy" id="3234027"/>
    <lineage>
        <taxon>Bacteria</taxon>
        <taxon>Bacillati</taxon>
        <taxon>Actinomycetota</taxon>
        <taxon>Actinomycetes</taxon>
        <taxon>Kineosporiales</taxon>
        <taxon>Kineosporiaceae</taxon>
        <taxon>Kineococcus</taxon>
    </lineage>
</organism>
<feature type="transmembrane region" description="Helical" evidence="1">
    <location>
        <begin position="239"/>
        <end position="260"/>
    </location>
</feature>
<reference evidence="2 3" key="1">
    <citation type="submission" date="2024-07" db="EMBL/GenBank/DDBJ databases">
        <authorList>
            <person name="Thanompreechachai J."/>
            <person name="Duangmal K."/>
        </authorList>
    </citation>
    <scope>NUCLEOTIDE SEQUENCE [LARGE SCALE GENOMIC DNA]</scope>
    <source>
        <strain evidence="2 3">LSe6-4</strain>
    </source>
</reference>
<evidence type="ECO:0000313" key="3">
    <source>
        <dbReference type="Proteomes" id="UP001565927"/>
    </source>
</evidence>
<protein>
    <recommendedName>
        <fullName evidence="4">Integral membrane protein</fullName>
    </recommendedName>
</protein>
<feature type="transmembrane region" description="Helical" evidence="1">
    <location>
        <begin position="185"/>
        <end position="203"/>
    </location>
</feature>
<evidence type="ECO:0008006" key="4">
    <source>
        <dbReference type="Google" id="ProtNLM"/>
    </source>
</evidence>
<keyword evidence="1" id="KW-1133">Transmembrane helix</keyword>
<evidence type="ECO:0000313" key="2">
    <source>
        <dbReference type="EMBL" id="MEZ0164958.1"/>
    </source>
</evidence>
<dbReference type="PANTHER" id="PTHR40761:SF1">
    <property type="entry name" value="CONSERVED INTEGRAL MEMBRANE ALANINE VALINE AND LEUCINE RICH PROTEIN-RELATED"/>
    <property type="match status" value="1"/>
</dbReference>